<keyword evidence="1" id="KW-0378">Hydrolase</keyword>
<reference evidence="1 2" key="1">
    <citation type="submission" date="2017-11" db="EMBL/GenBank/DDBJ databases">
        <title>Genomic Encyclopedia of Archaeal and Bacterial Type Strains, Phase II (KMG-II): From Individual Species to Whole Genera.</title>
        <authorList>
            <person name="Goeker M."/>
        </authorList>
    </citation>
    <scope>NUCLEOTIDE SEQUENCE [LARGE SCALE GENOMIC DNA]</scope>
    <source>
        <strain evidence="1 2">DSM 22413</strain>
    </source>
</reference>
<name>A0A2M8WU94_9MICO</name>
<accession>A0A2M8WU94</accession>
<dbReference type="InterPro" id="IPR050563">
    <property type="entry name" value="4-hydroxybenzoyl-CoA_TE"/>
</dbReference>
<organism evidence="1 2">
    <name type="scientific">Luteimicrobium subarcticum</name>
    <dbReference type="NCBI Taxonomy" id="620910"/>
    <lineage>
        <taxon>Bacteria</taxon>
        <taxon>Bacillati</taxon>
        <taxon>Actinomycetota</taxon>
        <taxon>Actinomycetes</taxon>
        <taxon>Micrococcales</taxon>
        <taxon>Luteimicrobium</taxon>
    </lineage>
</organism>
<dbReference type="PANTHER" id="PTHR31793:SF24">
    <property type="entry name" value="LONG-CHAIN ACYL-COA THIOESTERASE FADM"/>
    <property type="match status" value="1"/>
</dbReference>
<dbReference type="RefSeq" id="WP_100348527.1">
    <property type="nucleotide sequence ID" value="NZ_PGTZ01000006.1"/>
</dbReference>
<dbReference type="GO" id="GO:0047617">
    <property type="term" value="F:fatty acyl-CoA hydrolase activity"/>
    <property type="evidence" value="ECO:0007669"/>
    <property type="project" value="TreeGrafter"/>
</dbReference>
<evidence type="ECO:0000313" key="1">
    <source>
        <dbReference type="EMBL" id="PJI94502.1"/>
    </source>
</evidence>
<dbReference type="Proteomes" id="UP000231586">
    <property type="component" value="Unassembled WGS sequence"/>
</dbReference>
<sequence length="166" mass="18514">MTRLHVPVSLRWSDLDAYQHVNNVEMFRLLEDARITAFWEHPGAEDGEAWPTAVLATGPDAPSHTLVAHQEIEYLRPLGFTRHPVRVEMWIGHLGGASLDVCYEVHDGGPRFDRVGPSSGGRPYARATTTIVVVDARTGAPRRLAPAERAAWEPFLGEPIAFRRRS</sequence>
<keyword evidence="2" id="KW-1185">Reference proteome</keyword>
<gene>
    <name evidence="1" type="ORF">CLV34_0341</name>
</gene>
<dbReference type="EMBL" id="PGTZ01000006">
    <property type="protein sequence ID" value="PJI94502.1"/>
    <property type="molecule type" value="Genomic_DNA"/>
</dbReference>
<evidence type="ECO:0000313" key="2">
    <source>
        <dbReference type="Proteomes" id="UP000231586"/>
    </source>
</evidence>
<proteinExistence type="predicted"/>
<dbReference type="PANTHER" id="PTHR31793">
    <property type="entry name" value="4-HYDROXYBENZOYL-COA THIOESTERASE FAMILY MEMBER"/>
    <property type="match status" value="1"/>
</dbReference>
<dbReference type="Gene3D" id="3.10.129.10">
    <property type="entry name" value="Hotdog Thioesterase"/>
    <property type="match status" value="1"/>
</dbReference>
<protein>
    <submittedName>
        <fullName evidence="1">Acyl-CoA thioester hydrolase</fullName>
    </submittedName>
</protein>
<dbReference type="SUPFAM" id="SSF54637">
    <property type="entry name" value="Thioesterase/thiol ester dehydrase-isomerase"/>
    <property type="match status" value="1"/>
</dbReference>
<dbReference type="CDD" id="cd00586">
    <property type="entry name" value="4HBT"/>
    <property type="match status" value="1"/>
</dbReference>
<comment type="caution">
    <text evidence="1">The sequence shown here is derived from an EMBL/GenBank/DDBJ whole genome shotgun (WGS) entry which is preliminary data.</text>
</comment>
<dbReference type="OrthoDB" id="9799036at2"/>
<dbReference type="InterPro" id="IPR029069">
    <property type="entry name" value="HotDog_dom_sf"/>
</dbReference>
<dbReference type="AlphaFoldDB" id="A0A2M8WU94"/>
<dbReference type="Pfam" id="PF13279">
    <property type="entry name" value="4HBT_2"/>
    <property type="match status" value="1"/>
</dbReference>